<evidence type="ECO:0000256" key="1">
    <source>
        <dbReference type="SAM" id="Phobius"/>
    </source>
</evidence>
<proteinExistence type="predicted"/>
<keyword evidence="1" id="KW-0812">Transmembrane</keyword>
<organism evidence="2 3">
    <name type="scientific">Caenorhabditis angaria</name>
    <dbReference type="NCBI Taxonomy" id="860376"/>
    <lineage>
        <taxon>Eukaryota</taxon>
        <taxon>Metazoa</taxon>
        <taxon>Ecdysozoa</taxon>
        <taxon>Nematoda</taxon>
        <taxon>Chromadorea</taxon>
        <taxon>Rhabditida</taxon>
        <taxon>Rhabditina</taxon>
        <taxon>Rhabditomorpha</taxon>
        <taxon>Rhabditoidea</taxon>
        <taxon>Rhabditidae</taxon>
        <taxon>Peloderinae</taxon>
        <taxon>Caenorhabditis</taxon>
    </lineage>
</organism>
<reference evidence="2" key="1">
    <citation type="submission" date="2022-11" db="EMBL/GenBank/DDBJ databases">
        <authorList>
            <person name="Kikuchi T."/>
        </authorList>
    </citation>
    <scope>NUCLEOTIDE SEQUENCE</scope>
    <source>
        <strain evidence="2">PS1010</strain>
    </source>
</reference>
<protein>
    <submittedName>
        <fullName evidence="2">Uncharacterized protein</fullName>
    </submittedName>
</protein>
<dbReference type="Proteomes" id="UP001152747">
    <property type="component" value="Unassembled WGS sequence"/>
</dbReference>
<keyword evidence="1" id="KW-1133">Transmembrane helix</keyword>
<sequence>MYESDRERAVYILELLMCELPANSNFGYSLAYGDSSNLGPNPGPNINRNFSTLMQNAYTSYNESGDLCKYFTKNLDSIKNNEPSNTYRYDLIVLIYIYPAMDNCSIYENFKKREFRKIKFFAIHFDDTKSDDYISLNIQHLRNFDLDQKIASAPFRQVVREFSRKILGFEEEEKPEEFVYVPHWTDHLWAPFYILIYLLANFGLVIFIIWIISRRK</sequence>
<feature type="transmembrane region" description="Helical" evidence="1">
    <location>
        <begin position="188"/>
        <end position="212"/>
    </location>
</feature>
<gene>
    <name evidence="2" type="ORF">CAMP_LOCUS6150</name>
</gene>
<evidence type="ECO:0000313" key="3">
    <source>
        <dbReference type="Proteomes" id="UP001152747"/>
    </source>
</evidence>
<keyword evidence="3" id="KW-1185">Reference proteome</keyword>
<evidence type="ECO:0000313" key="2">
    <source>
        <dbReference type="EMBL" id="CAI5443513.1"/>
    </source>
</evidence>
<comment type="caution">
    <text evidence="2">The sequence shown here is derived from an EMBL/GenBank/DDBJ whole genome shotgun (WGS) entry which is preliminary data.</text>
</comment>
<dbReference type="EMBL" id="CANHGI010000002">
    <property type="protein sequence ID" value="CAI5443513.1"/>
    <property type="molecule type" value="Genomic_DNA"/>
</dbReference>
<dbReference type="AlphaFoldDB" id="A0A9P1MYI4"/>
<accession>A0A9P1MYI4</accession>
<name>A0A9P1MYI4_9PELO</name>
<keyword evidence="1" id="KW-0472">Membrane</keyword>